<proteinExistence type="predicted"/>
<reference evidence="3 4" key="1">
    <citation type="submission" date="2023-02" db="EMBL/GenBank/DDBJ databases">
        <authorList>
            <person name="Maleckis M."/>
        </authorList>
    </citation>
    <scope>NUCLEOTIDE SEQUENCE [LARGE SCALE GENOMIC DNA]</scope>
    <source>
        <strain evidence="3 4">P8-A2</strain>
    </source>
</reference>
<dbReference type="PANTHER" id="PTHR43143">
    <property type="entry name" value="METALLOPHOSPHOESTERASE, CALCINEURIN SUPERFAMILY"/>
    <property type="match status" value="1"/>
</dbReference>
<feature type="domain" description="Calcineurin-like phosphoesterase" evidence="2">
    <location>
        <begin position="76"/>
        <end position="267"/>
    </location>
</feature>
<evidence type="ECO:0000313" key="3">
    <source>
        <dbReference type="EMBL" id="MDU8992689.1"/>
    </source>
</evidence>
<feature type="region of interest" description="Disordered" evidence="1">
    <location>
        <begin position="1"/>
        <end position="24"/>
    </location>
</feature>
<name>A0ABU3UFJ3_9ACTN</name>
<comment type="caution">
    <text evidence="3">The sequence shown here is derived from an EMBL/GenBank/DDBJ whole genome shotgun (WGS) entry which is preliminary data.</text>
</comment>
<dbReference type="InterPro" id="IPR029052">
    <property type="entry name" value="Metallo-depent_PP-like"/>
</dbReference>
<gene>
    <name evidence="3" type="ORF">PU648_10020</name>
</gene>
<dbReference type="InterPro" id="IPR004843">
    <property type="entry name" value="Calcineurin-like_PHP"/>
</dbReference>
<dbReference type="EMBL" id="JARAKF010000001">
    <property type="protein sequence ID" value="MDU8992689.1"/>
    <property type="molecule type" value="Genomic_DNA"/>
</dbReference>
<sequence length="333" mass="36124">MTGYYDRHDSASADDAERPAAEHGMSRRQLIRHAGWFGGAVVLTVASGEVISHIADSREPDSMTAAGATAAANSSLRFVQVSDSHIGFQGPANTDVVGSFTEAINQVNSLGFRPDFVMHSGDLTHLSMAGQFDQVKQMLTGMQTDRVFTVPGEHDSIGDAGRAYRKTFGMGTLGDGWYSFDTHGVHFIALVNTLSLEKLGHLGNDQIDFVRKDIAGLSSDTPIVVFSHIPLFAMYPKWGWSTDDALKVIALLRRFSSVTCLNGHVHQLFTKTDGNITFHSATTTAYPLPKPGRAPAPTPQVVPARQLKDALGIRTVGYRQGDRELAIKDQRLA</sequence>
<dbReference type="RefSeq" id="WP_143609993.1">
    <property type="nucleotide sequence ID" value="NZ_CP107955.1"/>
</dbReference>
<evidence type="ECO:0000256" key="1">
    <source>
        <dbReference type="SAM" id="MobiDB-lite"/>
    </source>
</evidence>
<dbReference type="Proteomes" id="UP001257627">
    <property type="component" value="Unassembled WGS sequence"/>
</dbReference>
<dbReference type="SUPFAM" id="SSF56300">
    <property type="entry name" value="Metallo-dependent phosphatases"/>
    <property type="match status" value="1"/>
</dbReference>
<dbReference type="PANTHER" id="PTHR43143:SF6">
    <property type="entry name" value="BLL3016 PROTEIN"/>
    <property type="match status" value="1"/>
</dbReference>
<evidence type="ECO:0000313" key="4">
    <source>
        <dbReference type="Proteomes" id="UP001257627"/>
    </source>
</evidence>
<organism evidence="3 4">
    <name type="scientific">Streptomyces mirabilis</name>
    <dbReference type="NCBI Taxonomy" id="68239"/>
    <lineage>
        <taxon>Bacteria</taxon>
        <taxon>Bacillati</taxon>
        <taxon>Actinomycetota</taxon>
        <taxon>Actinomycetes</taxon>
        <taxon>Kitasatosporales</taxon>
        <taxon>Streptomycetaceae</taxon>
        <taxon>Streptomyces</taxon>
    </lineage>
</organism>
<dbReference type="Pfam" id="PF00149">
    <property type="entry name" value="Metallophos"/>
    <property type="match status" value="1"/>
</dbReference>
<protein>
    <submittedName>
        <fullName evidence="3">Metallophosphoesterase</fullName>
    </submittedName>
</protein>
<accession>A0ABU3UFJ3</accession>
<dbReference type="Gene3D" id="3.60.21.10">
    <property type="match status" value="1"/>
</dbReference>
<keyword evidence="4" id="KW-1185">Reference proteome</keyword>
<dbReference type="InterPro" id="IPR051918">
    <property type="entry name" value="STPP_CPPED1"/>
</dbReference>
<evidence type="ECO:0000259" key="2">
    <source>
        <dbReference type="Pfam" id="PF00149"/>
    </source>
</evidence>